<evidence type="ECO:0000313" key="2">
    <source>
        <dbReference type="Proteomes" id="UP001163846"/>
    </source>
</evidence>
<dbReference type="EMBL" id="MU806028">
    <property type="protein sequence ID" value="KAJ3841766.1"/>
    <property type="molecule type" value="Genomic_DNA"/>
</dbReference>
<dbReference type="Proteomes" id="UP001163846">
    <property type="component" value="Unassembled WGS sequence"/>
</dbReference>
<protein>
    <submittedName>
        <fullName evidence="1">Uncharacterized protein</fullName>
    </submittedName>
</protein>
<feature type="non-terminal residue" evidence="1">
    <location>
        <position position="201"/>
    </location>
</feature>
<name>A0AA38PFG9_9AGAR</name>
<gene>
    <name evidence="1" type="ORF">F5878DRAFT_531052</name>
</gene>
<accession>A0AA38PFG9</accession>
<evidence type="ECO:0000313" key="1">
    <source>
        <dbReference type="EMBL" id="KAJ3841766.1"/>
    </source>
</evidence>
<comment type="caution">
    <text evidence="1">The sequence shown here is derived from an EMBL/GenBank/DDBJ whole genome shotgun (WGS) entry which is preliminary data.</text>
</comment>
<proteinExistence type="predicted"/>
<dbReference type="AlphaFoldDB" id="A0AA38PFG9"/>
<keyword evidence="2" id="KW-1185">Reference proteome</keyword>
<sequence>MASCQHLGKASGLVGSGGKYDHLQTTANGRSLGAKSDILSFSLVSKAWNTYSQPALYHTIHIRKSSQAKALALTLLSQICGGSPLPQASPGSSYSPPPLSYSTSSSSVGSAPAALNTGFETSGRHIRYLTLSTLSYDRCNPSDVLVILSSSPHLVGFSDEGGIRCPLLEEWCDWRATPEKLLGTLSRSKTAQLECLTWTCY</sequence>
<reference evidence="1" key="1">
    <citation type="submission" date="2022-08" db="EMBL/GenBank/DDBJ databases">
        <authorList>
            <consortium name="DOE Joint Genome Institute"/>
            <person name="Min B."/>
            <person name="Riley R."/>
            <person name="Sierra-Patev S."/>
            <person name="Naranjo-Ortiz M."/>
            <person name="Looney B."/>
            <person name="Konkel Z."/>
            <person name="Slot J.C."/>
            <person name="Sakamoto Y."/>
            <person name="Steenwyk J.L."/>
            <person name="Rokas A."/>
            <person name="Carro J."/>
            <person name="Camarero S."/>
            <person name="Ferreira P."/>
            <person name="Molpeceres G."/>
            <person name="Ruiz-Duenas F.J."/>
            <person name="Serrano A."/>
            <person name="Henrissat B."/>
            <person name="Drula E."/>
            <person name="Hughes K.W."/>
            <person name="Mata J.L."/>
            <person name="Ishikawa N.K."/>
            <person name="Vargas-Isla R."/>
            <person name="Ushijima S."/>
            <person name="Smith C.A."/>
            <person name="Ahrendt S."/>
            <person name="Andreopoulos W."/>
            <person name="He G."/>
            <person name="Labutti K."/>
            <person name="Lipzen A."/>
            <person name="Ng V."/>
            <person name="Sandor L."/>
            <person name="Barry K."/>
            <person name="Martinez A.T."/>
            <person name="Xiao Y."/>
            <person name="Gibbons J.G."/>
            <person name="Terashima K."/>
            <person name="Hibbett D.S."/>
            <person name="Grigoriev I.V."/>
        </authorList>
    </citation>
    <scope>NUCLEOTIDE SEQUENCE</scope>
    <source>
        <strain evidence="1">TFB9207</strain>
    </source>
</reference>
<organism evidence="1 2">
    <name type="scientific">Lentinula raphanica</name>
    <dbReference type="NCBI Taxonomy" id="153919"/>
    <lineage>
        <taxon>Eukaryota</taxon>
        <taxon>Fungi</taxon>
        <taxon>Dikarya</taxon>
        <taxon>Basidiomycota</taxon>
        <taxon>Agaricomycotina</taxon>
        <taxon>Agaricomycetes</taxon>
        <taxon>Agaricomycetidae</taxon>
        <taxon>Agaricales</taxon>
        <taxon>Marasmiineae</taxon>
        <taxon>Omphalotaceae</taxon>
        <taxon>Lentinula</taxon>
    </lineage>
</organism>